<dbReference type="Gene3D" id="1.10.10.60">
    <property type="entry name" value="Homeodomain-like"/>
    <property type="match status" value="1"/>
</dbReference>
<reference evidence="8" key="1">
    <citation type="submission" date="2016-10" db="EMBL/GenBank/DDBJ databases">
        <authorList>
            <person name="Varghese N."/>
            <person name="Submissions S."/>
        </authorList>
    </citation>
    <scope>NUCLEOTIDE SEQUENCE [LARGE SCALE GENOMIC DNA]</scope>
    <source>
        <strain evidence="8">DSM 22002</strain>
    </source>
</reference>
<dbReference type="InterPro" id="IPR050109">
    <property type="entry name" value="HTH-type_TetR-like_transc_reg"/>
</dbReference>
<dbReference type="AlphaFoldDB" id="A0A1G8F245"/>
<dbReference type="PANTHER" id="PTHR30055:SF151">
    <property type="entry name" value="TRANSCRIPTIONAL REGULATORY PROTEIN"/>
    <property type="match status" value="1"/>
</dbReference>
<dbReference type="GO" id="GO:0000976">
    <property type="term" value="F:transcription cis-regulatory region binding"/>
    <property type="evidence" value="ECO:0007669"/>
    <property type="project" value="TreeGrafter"/>
</dbReference>
<protein>
    <submittedName>
        <fullName evidence="7">Regulatory protein, tetR family</fullName>
    </submittedName>
</protein>
<dbReference type="GO" id="GO:0045892">
    <property type="term" value="P:negative regulation of DNA-templated transcription"/>
    <property type="evidence" value="ECO:0007669"/>
    <property type="project" value="InterPro"/>
</dbReference>
<evidence type="ECO:0000256" key="3">
    <source>
        <dbReference type="ARBA" id="ARBA00023125"/>
    </source>
</evidence>
<evidence type="ECO:0000256" key="2">
    <source>
        <dbReference type="ARBA" id="ARBA00023015"/>
    </source>
</evidence>
<keyword evidence="2" id="KW-0805">Transcription regulation</keyword>
<dbReference type="PROSITE" id="PS50977">
    <property type="entry name" value="HTH_TETR_2"/>
    <property type="match status" value="1"/>
</dbReference>
<dbReference type="GO" id="GO:0003700">
    <property type="term" value="F:DNA-binding transcription factor activity"/>
    <property type="evidence" value="ECO:0007669"/>
    <property type="project" value="TreeGrafter"/>
</dbReference>
<dbReference type="Pfam" id="PF00440">
    <property type="entry name" value="TetR_N"/>
    <property type="match status" value="1"/>
</dbReference>
<evidence type="ECO:0000313" key="7">
    <source>
        <dbReference type="EMBL" id="SDH76215.1"/>
    </source>
</evidence>
<evidence type="ECO:0000256" key="4">
    <source>
        <dbReference type="ARBA" id="ARBA00023163"/>
    </source>
</evidence>
<organism evidence="7 8">
    <name type="scientific">Agrococcus jejuensis</name>
    <dbReference type="NCBI Taxonomy" id="399736"/>
    <lineage>
        <taxon>Bacteria</taxon>
        <taxon>Bacillati</taxon>
        <taxon>Actinomycetota</taxon>
        <taxon>Actinomycetes</taxon>
        <taxon>Micrococcales</taxon>
        <taxon>Microbacteriaceae</taxon>
        <taxon>Agrococcus</taxon>
    </lineage>
</organism>
<feature type="domain" description="HTH tetR-type" evidence="6">
    <location>
        <begin position="6"/>
        <end position="66"/>
    </location>
</feature>
<dbReference type="RefSeq" id="WP_197674600.1">
    <property type="nucleotide sequence ID" value="NZ_LT629695.1"/>
</dbReference>
<dbReference type="GO" id="GO:0046677">
    <property type="term" value="P:response to antibiotic"/>
    <property type="evidence" value="ECO:0007669"/>
    <property type="project" value="InterPro"/>
</dbReference>
<evidence type="ECO:0000256" key="1">
    <source>
        <dbReference type="ARBA" id="ARBA00022491"/>
    </source>
</evidence>
<gene>
    <name evidence="7" type="ORF">SAMN04489720_2297</name>
</gene>
<dbReference type="SUPFAM" id="SSF48498">
    <property type="entry name" value="Tetracyclin repressor-like, C-terminal domain"/>
    <property type="match status" value="1"/>
</dbReference>
<evidence type="ECO:0000259" key="6">
    <source>
        <dbReference type="PROSITE" id="PS50977"/>
    </source>
</evidence>
<dbReference type="InterPro" id="IPR009057">
    <property type="entry name" value="Homeodomain-like_sf"/>
</dbReference>
<dbReference type="Proteomes" id="UP000198822">
    <property type="component" value="Chromosome I"/>
</dbReference>
<dbReference type="InterPro" id="IPR036271">
    <property type="entry name" value="Tet_transcr_reg_TetR-rel_C_sf"/>
</dbReference>
<sequence>MTSRRPLTAERVVEAAVAVADRGGIDAVSMRSVGRELGVEAMSLYHHVASKDALLDALADWIFARVAAPSADMGWREGLVAHGASVRAVLGAHPWAFALVESRRDPGPVLLAHHEAVLACLQRDGFTVRGSAHAFSLVDAYVYGFALTERNLPFDPGVDGEYFIEAIAQQATTHPSLAAVATTWVEDRYSFTSEFDHGLGIVLDALERQRAAGR</sequence>
<dbReference type="PRINTS" id="PR00400">
    <property type="entry name" value="TETREPRESSOR"/>
</dbReference>
<name>A0A1G8F245_9MICO</name>
<dbReference type="Pfam" id="PF02909">
    <property type="entry name" value="TetR_C_1"/>
    <property type="match status" value="1"/>
</dbReference>
<keyword evidence="8" id="KW-1185">Reference proteome</keyword>
<accession>A0A1G8F245</accession>
<dbReference type="SUPFAM" id="SSF46689">
    <property type="entry name" value="Homeodomain-like"/>
    <property type="match status" value="1"/>
</dbReference>
<dbReference type="InterPro" id="IPR001647">
    <property type="entry name" value="HTH_TetR"/>
</dbReference>
<dbReference type="STRING" id="399736.SAMN04489720_2297"/>
<keyword evidence="3 5" id="KW-0238">DNA-binding</keyword>
<dbReference type="InterPro" id="IPR003012">
    <property type="entry name" value="Tet_transcr_reg_TetR"/>
</dbReference>
<dbReference type="InterPro" id="IPR004111">
    <property type="entry name" value="Repressor_TetR_C"/>
</dbReference>
<evidence type="ECO:0000256" key="5">
    <source>
        <dbReference type="PROSITE-ProRule" id="PRU00335"/>
    </source>
</evidence>
<keyword evidence="4" id="KW-0804">Transcription</keyword>
<dbReference type="EMBL" id="LT629695">
    <property type="protein sequence ID" value="SDH76215.1"/>
    <property type="molecule type" value="Genomic_DNA"/>
</dbReference>
<dbReference type="PANTHER" id="PTHR30055">
    <property type="entry name" value="HTH-TYPE TRANSCRIPTIONAL REGULATOR RUTR"/>
    <property type="match status" value="1"/>
</dbReference>
<keyword evidence="1" id="KW-0678">Repressor</keyword>
<feature type="DNA-binding region" description="H-T-H motif" evidence="5">
    <location>
        <begin position="29"/>
        <end position="48"/>
    </location>
</feature>
<proteinExistence type="predicted"/>
<dbReference type="Gene3D" id="1.10.357.10">
    <property type="entry name" value="Tetracycline Repressor, domain 2"/>
    <property type="match status" value="1"/>
</dbReference>
<evidence type="ECO:0000313" key="8">
    <source>
        <dbReference type="Proteomes" id="UP000198822"/>
    </source>
</evidence>